<reference evidence="12" key="3">
    <citation type="submission" date="2021-06" db="EMBL/GenBank/DDBJ databases">
        <title>Genomic Description and Analysis of Intracellular Bacteria, Candidatus Berkiella cookevillensis and Candidatus Berkiella aquae.</title>
        <authorList>
            <person name="Kidane D.T."/>
            <person name="Mehari Y.T."/>
            <person name="Rice F.C."/>
            <person name="Arivett B.A."/>
            <person name="Farone A.L."/>
            <person name="Berk S.G."/>
            <person name="Farone M.B."/>
        </authorList>
    </citation>
    <scope>NUCLEOTIDE SEQUENCE</scope>
    <source>
        <strain evidence="12">CC99</strain>
    </source>
</reference>
<dbReference type="InterPro" id="IPR043519">
    <property type="entry name" value="NT_sf"/>
</dbReference>
<gene>
    <name evidence="8 11" type="primary">glnD</name>
    <name evidence="11" type="ORF">CC99x_00291</name>
    <name evidence="12" type="ORF">CC99x_005480</name>
</gene>
<evidence type="ECO:0000259" key="10">
    <source>
        <dbReference type="PROSITE" id="PS51831"/>
    </source>
</evidence>
<dbReference type="EC" id="2.7.7.59" evidence="8"/>
<organism evidence="11">
    <name type="scientific">Candidatus Berkiella cookevillensis</name>
    <dbReference type="NCBI Taxonomy" id="437022"/>
    <lineage>
        <taxon>Bacteria</taxon>
        <taxon>Pseudomonadati</taxon>
        <taxon>Pseudomonadota</taxon>
        <taxon>Gammaproteobacteria</taxon>
        <taxon>Candidatus Berkiellales</taxon>
        <taxon>Candidatus Berkiellaceae</taxon>
        <taxon>Candidatus Berkiella</taxon>
    </lineage>
</organism>
<dbReference type="OrthoDB" id="9758038at2"/>
<accession>A0A0Q9YHI8</accession>
<dbReference type="PANTHER" id="PTHR47320">
    <property type="entry name" value="BIFUNCTIONAL URIDYLYLTRANSFERASE/URIDYLYL-REMOVING ENZYME"/>
    <property type="match status" value="1"/>
</dbReference>
<evidence type="ECO:0000313" key="11">
    <source>
        <dbReference type="EMBL" id="KRG20070.1"/>
    </source>
</evidence>
<feature type="region of interest" description="Uridylyltransferase" evidence="8">
    <location>
        <begin position="1"/>
        <end position="349"/>
    </location>
</feature>
<dbReference type="AlphaFoldDB" id="A0A0Q9YHI8"/>
<dbReference type="InterPro" id="IPR010043">
    <property type="entry name" value="UTase/UR"/>
</dbReference>
<keyword evidence="4 8" id="KW-0378">Hydrolase</keyword>
<dbReference type="Pfam" id="PF01966">
    <property type="entry name" value="HD"/>
    <property type="match status" value="1"/>
</dbReference>
<feature type="domain" description="ACT" evidence="9">
    <location>
        <begin position="708"/>
        <end position="791"/>
    </location>
</feature>
<dbReference type="Proteomes" id="UP000051494">
    <property type="component" value="Unassembled WGS sequence"/>
</dbReference>
<dbReference type="HAMAP" id="MF_00277">
    <property type="entry name" value="PII_uridylyl_transf"/>
    <property type="match status" value="1"/>
</dbReference>
<dbReference type="GO" id="GO:0008773">
    <property type="term" value="F:[protein-PII] uridylyltransferase activity"/>
    <property type="evidence" value="ECO:0007669"/>
    <property type="project" value="UniProtKB-UniRule"/>
</dbReference>
<dbReference type="InterPro" id="IPR045865">
    <property type="entry name" value="ACT-like_dom_sf"/>
</dbReference>
<dbReference type="Gene3D" id="1.10.3090.10">
    <property type="entry name" value="cca-adding enzyme, domain 2"/>
    <property type="match status" value="1"/>
</dbReference>
<dbReference type="SUPFAM" id="SSF109604">
    <property type="entry name" value="HD-domain/PDEase-like"/>
    <property type="match status" value="1"/>
</dbReference>
<comment type="cofactor">
    <cofactor evidence="8">
        <name>Mg(2+)</name>
        <dbReference type="ChEBI" id="CHEBI:18420"/>
    </cofactor>
</comment>
<dbReference type="SMART" id="SM00471">
    <property type="entry name" value="HDc"/>
    <property type="match status" value="1"/>
</dbReference>
<dbReference type="PROSITE" id="PS51831">
    <property type="entry name" value="HD"/>
    <property type="match status" value="1"/>
</dbReference>
<keyword evidence="3" id="KW-0677">Repeat</keyword>
<sequence length="894" mass="103690">MTEIGKDAHTPLTIFNADFCVSEYKNRNDFLKFIHQVIKSESAKIHQAFWHKESIDMLVRQRANLTDEVLKVAWLWFEMDHYPDVTLFAVGGYGNQALHPFSDVDTLIITTDTENIHLNERIEKYISFLWDCNIHLGSSVRTLKACAELASTDHVIFTTLLSCRYLIGNADFLNDIEKIISPEQTSIWPFSEYFQAKLKERLHRYQHYQNTEYNQEPNLKESPGGLRDIDFIYWIAKRKFGTNALQGLLSENALSKYEIHIIESSKQSFWQMRYALHLVSHKATDRLYLEYQSEIAKALHIDGQNLNQSVSNWMQKYFLLASQIREITDIFAQHFSEQINKNAAYQQVSLSSHCKQVGHNLEIIQETDYYTEPHLFIELFYFFAKHENLIGFTSNSRRFIYDYFNSQYLPDFLKSIDTKSAFLSIFQFPQKVAHTLTLMHQLGVLSKLITCFAELIGQMQYDLNHIYTVDAHTLRVLQYIQDFYQNKESDLPFLALSLSLASDPIILYLAGLFHDIGKGKGGDHSEIGKELALEFCQIYGLTEKQTDYICWLVFHHLKLSHFAQRKDINDPIVILEFSKIVQSQEKLCYLYLLTIADIQGTNPKLWNHWRKALLSELFHQTYQYFDKKTFLSDSDPIAYKKEQACAQLLKNPSLSIEKINSLWNIINTDYFENTDLNSLVWQTAFILSHGIENTVIATQPHWNKAGTDIFVYSKDCLGLFAYICQTLEKLLLTIVEAKVTTTQHGFCLNSMVVLESSGQPITGPHRLLEIKTTLSTLLDPISENTPESLSLPYYSRHVPRWYRYYQTQAKVEIYTQANNHYSTIEIHAPDFPGLLARIGKVLVMHGLSIHSAKINTLGDKVIDFFYVSKKEDRMPLTHEKTIKNIKKAILQALR</sequence>
<dbReference type="STRING" id="437022.CC99x_00291"/>
<keyword evidence="5 8" id="KW-0460">Magnesium</keyword>
<comment type="caution">
    <text evidence="11">The sequence shown here is derived from an EMBL/GenBank/DDBJ whole genome shotgun (WGS) entry which is preliminary data.</text>
</comment>
<dbReference type="PATRIC" id="fig|1590042.3.peg.305"/>
<comment type="function">
    <text evidence="8">Modifies, by uridylylation and deuridylylation, the PII regulatory proteins (GlnB and homologs), in response to the nitrogen status of the cell that GlnD senses through the glutamine level. Under low glutamine levels, catalyzes the conversion of the PII proteins and UTP to PII-UMP and PPi, while under higher glutamine levels, GlnD hydrolyzes PII-UMP to PII and UMP (deuridylylation). Thus, controls uridylylation state and activity of the PII proteins, and plays an important role in the regulation of nitrogen metabolism.</text>
</comment>
<dbReference type="PIRSF" id="PIRSF006288">
    <property type="entry name" value="PII_uridyltransf"/>
    <property type="match status" value="1"/>
</dbReference>
<keyword evidence="13" id="KW-1185">Reference proteome</keyword>
<evidence type="ECO:0000256" key="8">
    <source>
        <dbReference type="HAMAP-Rule" id="MF_00277"/>
    </source>
</evidence>
<evidence type="ECO:0000256" key="3">
    <source>
        <dbReference type="ARBA" id="ARBA00022737"/>
    </source>
</evidence>
<evidence type="ECO:0000313" key="13">
    <source>
        <dbReference type="Proteomes" id="UP000051494"/>
    </source>
</evidence>
<evidence type="ECO:0000256" key="7">
    <source>
        <dbReference type="ARBA" id="ARBA00047968"/>
    </source>
</evidence>
<dbReference type="Pfam" id="PF08335">
    <property type="entry name" value="GlnD_UR_UTase"/>
    <property type="match status" value="1"/>
</dbReference>
<comment type="catalytic activity">
    <reaction evidence="8">
        <text>[protein-PII]-uridylyl-L-tyrosine + H2O = [protein-PII]-L-tyrosine + UMP + H(+)</text>
        <dbReference type="Rhea" id="RHEA:48600"/>
        <dbReference type="Rhea" id="RHEA-COMP:12147"/>
        <dbReference type="Rhea" id="RHEA-COMP:12148"/>
        <dbReference type="ChEBI" id="CHEBI:15377"/>
        <dbReference type="ChEBI" id="CHEBI:15378"/>
        <dbReference type="ChEBI" id="CHEBI:46858"/>
        <dbReference type="ChEBI" id="CHEBI:57865"/>
        <dbReference type="ChEBI" id="CHEBI:90602"/>
    </reaction>
</comment>
<dbReference type="EMBL" id="LKHV01000001">
    <property type="protein sequence ID" value="KRG20070.1"/>
    <property type="molecule type" value="Genomic_DNA"/>
</dbReference>
<feature type="domain" description="ACT" evidence="9">
    <location>
        <begin position="823"/>
        <end position="894"/>
    </location>
</feature>
<dbReference type="CDD" id="cd04900">
    <property type="entry name" value="ACT_UUR-like_1"/>
    <property type="match status" value="1"/>
</dbReference>
<comment type="domain">
    <text evidence="8">Has four distinct domains: an N-terminal nucleotidyltransferase (NT) domain responsible for UTase activity, a central HD domain that encodes UR activity, and two C-terminal ACT domains that seem to have a role in glutamine sensing.</text>
</comment>
<comment type="activity regulation">
    <text evidence="8">Uridylyltransferase (UTase) activity is inhibited by glutamine, while glutamine activates uridylyl-removing (UR) activity.</text>
</comment>
<evidence type="ECO:0000259" key="9">
    <source>
        <dbReference type="PROSITE" id="PS51671"/>
    </source>
</evidence>
<evidence type="ECO:0000256" key="4">
    <source>
        <dbReference type="ARBA" id="ARBA00022801"/>
    </source>
</evidence>
<evidence type="ECO:0000256" key="2">
    <source>
        <dbReference type="ARBA" id="ARBA00022695"/>
    </source>
</evidence>
<comment type="caution">
    <text evidence="8">Lacks conserved residue(s) required for the propagation of feature annotation.</text>
</comment>
<keyword evidence="6 8" id="KW-0511">Multifunctional enzyme</keyword>
<dbReference type="SUPFAM" id="SSF55021">
    <property type="entry name" value="ACT-like"/>
    <property type="match status" value="1"/>
</dbReference>
<reference evidence="12" key="2">
    <citation type="journal article" date="2016" name="Genome Announc.">
        <title>Draft Genome Sequences of Two Novel Amoeba-Resistant Intranuclear Bacteria, 'Candidatus Berkiella cookevillensis' and 'Candidatus Berkiella aquae'.</title>
        <authorList>
            <person name="Mehari Y.T."/>
            <person name="Arivett B.A."/>
            <person name="Farone A.L."/>
            <person name="Gunderson J.H."/>
            <person name="Farone M.B."/>
        </authorList>
    </citation>
    <scope>NUCLEOTIDE SEQUENCE</scope>
    <source>
        <strain evidence="12">CC99</strain>
    </source>
</reference>
<dbReference type="SUPFAM" id="SSF81301">
    <property type="entry name" value="Nucleotidyltransferase"/>
    <property type="match status" value="1"/>
</dbReference>
<comment type="similarity">
    <text evidence="8">Belongs to the GlnD family.</text>
</comment>
<dbReference type="InterPro" id="IPR002912">
    <property type="entry name" value="ACT_dom"/>
</dbReference>
<dbReference type="SUPFAM" id="SSF81593">
    <property type="entry name" value="Nucleotidyltransferase substrate binding subunit/domain"/>
    <property type="match status" value="1"/>
</dbReference>
<dbReference type="EMBL" id="LKHV02000001">
    <property type="protein sequence ID" value="MCS5708353.1"/>
    <property type="molecule type" value="Genomic_DNA"/>
</dbReference>
<keyword evidence="1 8" id="KW-0808">Transferase</keyword>
<name>A0A0Q9YHI8_9GAMM</name>
<protein>
    <recommendedName>
        <fullName evidence="8">Bifunctional uridylyltransferase/uridylyl-removing enzyme</fullName>
        <shortName evidence="8">UTase/UR</shortName>
    </recommendedName>
    <alternativeName>
        <fullName evidence="8">Bifunctional [protein-PII] modification enzyme</fullName>
    </alternativeName>
    <alternativeName>
        <fullName evidence="8">Bifunctional nitrogen sensor protein</fullName>
    </alternativeName>
    <domain>
        <recommendedName>
            <fullName evidence="8">[Protein-PII] uridylyltransferase</fullName>
            <shortName evidence="8">PII uridylyltransferase</shortName>
            <shortName evidence="8">UTase</shortName>
            <ecNumber evidence="8">2.7.7.59</ecNumber>
        </recommendedName>
    </domain>
    <domain>
        <recommendedName>
            <fullName evidence="8">[Protein-PII]-UMP uridylyl-removing enzyme</fullName>
            <shortName evidence="8">UR</shortName>
            <ecNumber evidence="8">3.1.4.-</ecNumber>
        </recommendedName>
    </domain>
</protein>
<evidence type="ECO:0000256" key="5">
    <source>
        <dbReference type="ARBA" id="ARBA00022842"/>
    </source>
</evidence>
<dbReference type="GO" id="GO:0006808">
    <property type="term" value="P:regulation of nitrogen utilization"/>
    <property type="evidence" value="ECO:0007669"/>
    <property type="project" value="UniProtKB-UniRule"/>
</dbReference>
<evidence type="ECO:0000256" key="6">
    <source>
        <dbReference type="ARBA" id="ARBA00023268"/>
    </source>
</evidence>
<dbReference type="GO" id="GO:0008081">
    <property type="term" value="F:phosphoric diester hydrolase activity"/>
    <property type="evidence" value="ECO:0007669"/>
    <property type="project" value="UniProtKB-UniRule"/>
</dbReference>
<dbReference type="InterPro" id="IPR013546">
    <property type="entry name" value="PII_UdlTrfase/GS_AdlTrfase"/>
</dbReference>
<comment type="catalytic activity">
    <reaction evidence="8">
        <text>[protein-PII]-L-tyrosine + UTP = [protein-PII]-uridylyl-L-tyrosine + diphosphate</text>
        <dbReference type="Rhea" id="RHEA:13673"/>
        <dbReference type="Rhea" id="RHEA-COMP:12147"/>
        <dbReference type="Rhea" id="RHEA-COMP:12148"/>
        <dbReference type="ChEBI" id="CHEBI:33019"/>
        <dbReference type="ChEBI" id="CHEBI:46398"/>
        <dbReference type="ChEBI" id="CHEBI:46858"/>
        <dbReference type="ChEBI" id="CHEBI:90602"/>
        <dbReference type="EC" id="2.7.7.59"/>
    </reaction>
</comment>
<dbReference type="PANTHER" id="PTHR47320:SF1">
    <property type="entry name" value="BIFUNCTIONAL URIDYLYLTRANSFERASE_URIDYLYL-REMOVING ENZYME"/>
    <property type="match status" value="1"/>
</dbReference>
<dbReference type="CDD" id="cd00077">
    <property type="entry name" value="HDc"/>
    <property type="match status" value="1"/>
</dbReference>
<dbReference type="PROSITE" id="PS51671">
    <property type="entry name" value="ACT"/>
    <property type="match status" value="2"/>
</dbReference>
<dbReference type="InterPro" id="IPR006674">
    <property type="entry name" value="HD_domain"/>
</dbReference>
<dbReference type="NCBIfam" id="TIGR01693">
    <property type="entry name" value="UTase_glnD"/>
    <property type="match status" value="1"/>
</dbReference>
<dbReference type="RefSeq" id="WP_057622897.1">
    <property type="nucleotide sequence ID" value="NZ_LKHV02000001.1"/>
</dbReference>
<dbReference type="EC" id="3.1.4.-" evidence="8"/>
<dbReference type="GO" id="GO:0008893">
    <property type="term" value="F:guanosine-3',5'-bis(diphosphate) 3'-diphosphatase activity"/>
    <property type="evidence" value="ECO:0007669"/>
    <property type="project" value="UniProtKB-EC"/>
</dbReference>
<feature type="domain" description="HD" evidence="10">
    <location>
        <begin position="469"/>
        <end position="590"/>
    </location>
</feature>
<keyword evidence="2 8" id="KW-0548">Nucleotidyltransferase</keyword>
<dbReference type="CDD" id="cd04899">
    <property type="entry name" value="ACT_ACR-UUR-like_2"/>
    <property type="match status" value="1"/>
</dbReference>
<evidence type="ECO:0000313" key="12">
    <source>
        <dbReference type="EMBL" id="MCS5708353.1"/>
    </source>
</evidence>
<evidence type="ECO:0000256" key="1">
    <source>
        <dbReference type="ARBA" id="ARBA00022679"/>
    </source>
</evidence>
<dbReference type="InterPro" id="IPR003607">
    <property type="entry name" value="HD/PDEase_dom"/>
</dbReference>
<dbReference type="Pfam" id="PF01842">
    <property type="entry name" value="ACT"/>
    <property type="match status" value="1"/>
</dbReference>
<proteinExistence type="inferred from homology"/>
<comment type="catalytic activity">
    <reaction evidence="7">
        <text>guanosine 3',5'-bis(diphosphate) + H2O = GDP + diphosphate + H(+)</text>
        <dbReference type="Rhea" id="RHEA:14253"/>
        <dbReference type="ChEBI" id="CHEBI:15377"/>
        <dbReference type="ChEBI" id="CHEBI:15378"/>
        <dbReference type="ChEBI" id="CHEBI:33019"/>
        <dbReference type="ChEBI" id="CHEBI:58189"/>
        <dbReference type="ChEBI" id="CHEBI:77828"/>
        <dbReference type="EC" id="3.1.7.2"/>
    </reaction>
</comment>
<reference evidence="11" key="1">
    <citation type="submission" date="2015-09" db="EMBL/GenBank/DDBJ databases">
        <title>Draft Genome Sequences of Two Novel Amoeba-resistant Intranuclear Bacteria, Candidatus Berkiella cookevillensis and Candidatus Berkiella aquae.</title>
        <authorList>
            <person name="Mehari Y.T."/>
            <person name="Arivett B.A."/>
            <person name="Farone A.L."/>
            <person name="Gunderson J.H."/>
            <person name="Farone M.B."/>
        </authorList>
    </citation>
    <scope>NUCLEOTIDE SEQUENCE [LARGE SCALE GENOMIC DNA]</scope>
    <source>
        <strain evidence="11">CC99</strain>
    </source>
</reference>